<evidence type="ECO:0000256" key="1">
    <source>
        <dbReference type="SAM" id="MobiDB-lite"/>
    </source>
</evidence>
<evidence type="ECO:0000313" key="3">
    <source>
        <dbReference type="Proteomes" id="UP001151760"/>
    </source>
</evidence>
<organism evidence="2 3">
    <name type="scientific">Tanacetum coccineum</name>
    <dbReference type="NCBI Taxonomy" id="301880"/>
    <lineage>
        <taxon>Eukaryota</taxon>
        <taxon>Viridiplantae</taxon>
        <taxon>Streptophyta</taxon>
        <taxon>Embryophyta</taxon>
        <taxon>Tracheophyta</taxon>
        <taxon>Spermatophyta</taxon>
        <taxon>Magnoliopsida</taxon>
        <taxon>eudicotyledons</taxon>
        <taxon>Gunneridae</taxon>
        <taxon>Pentapetalae</taxon>
        <taxon>asterids</taxon>
        <taxon>campanulids</taxon>
        <taxon>Asterales</taxon>
        <taxon>Asteraceae</taxon>
        <taxon>Asteroideae</taxon>
        <taxon>Anthemideae</taxon>
        <taxon>Anthemidinae</taxon>
        <taxon>Tanacetum</taxon>
    </lineage>
</organism>
<protein>
    <submittedName>
        <fullName evidence="2">Uncharacterized protein</fullName>
    </submittedName>
</protein>
<accession>A0ABQ5DNT7</accession>
<keyword evidence="3" id="KW-1185">Reference proteome</keyword>
<proteinExistence type="predicted"/>
<feature type="compositionally biased region" description="Polar residues" evidence="1">
    <location>
        <begin position="171"/>
        <end position="182"/>
    </location>
</feature>
<dbReference type="EMBL" id="BQNB010015483">
    <property type="protein sequence ID" value="GJT40538.1"/>
    <property type="molecule type" value="Genomic_DNA"/>
</dbReference>
<name>A0ABQ5DNT7_9ASTR</name>
<dbReference type="Proteomes" id="UP001151760">
    <property type="component" value="Unassembled WGS sequence"/>
</dbReference>
<feature type="region of interest" description="Disordered" evidence="1">
    <location>
        <begin position="159"/>
        <end position="184"/>
    </location>
</feature>
<comment type="caution">
    <text evidence="2">The sequence shown here is derived from an EMBL/GenBank/DDBJ whole genome shotgun (WGS) entry which is preliminary data.</text>
</comment>
<gene>
    <name evidence="2" type="ORF">Tco_0940403</name>
</gene>
<sequence>METGSPPNSVGSFGIQIGDTSLVCSFRRIPRGGIEQNQFDSLVELVVLSLSVPRLTDWNCENLERRDMSCPICDNAIESTDHLFFRRKYLLVSIRMDSKLKRFRRSGNTLVVTLIYRNKLLFDERKPSKSMLIDNVIASSFYWLLRRSGRFRGQRPLVHEEDSDDDFETPVSYQSKQETGNNDDIIGRMSNASHYQCSSEASTNVAFEEVRKFFNEKEKQKRKCISRDRICTQVVATVITIFQTGNINLDLEKDRDEIDKKQAEKSDFSKTESKSVDIDDITNLVWCLPRL</sequence>
<reference evidence="2" key="1">
    <citation type="journal article" date="2022" name="Int. J. Mol. Sci.">
        <title>Draft Genome of Tanacetum Coccineum: Genomic Comparison of Closely Related Tanacetum-Family Plants.</title>
        <authorList>
            <person name="Yamashiro T."/>
            <person name="Shiraishi A."/>
            <person name="Nakayama K."/>
            <person name="Satake H."/>
        </authorList>
    </citation>
    <scope>NUCLEOTIDE SEQUENCE</scope>
</reference>
<evidence type="ECO:0000313" key="2">
    <source>
        <dbReference type="EMBL" id="GJT40538.1"/>
    </source>
</evidence>
<reference evidence="2" key="2">
    <citation type="submission" date="2022-01" db="EMBL/GenBank/DDBJ databases">
        <authorList>
            <person name="Yamashiro T."/>
            <person name="Shiraishi A."/>
            <person name="Satake H."/>
            <person name="Nakayama K."/>
        </authorList>
    </citation>
    <scope>NUCLEOTIDE SEQUENCE</scope>
</reference>